<dbReference type="Proteomes" id="UP000095282">
    <property type="component" value="Unplaced"/>
</dbReference>
<name>A0A1I7UUY3_9PELO</name>
<organism evidence="2 3">
    <name type="scientific">Caenorhabditis tropicalis</name>
    <dbReference type="NCBI Taxonomy" id="1561998"/>
    <lineage>
        <taxon>Eukaryota</taxon>
        <taxon>Metazoa</taxon>
        <taxon>Ecdysozoa</taxon>
        <taxon>Nematoda</taxon>
        <taxon>Chromadorea</taxon>
        <taxon>Rhabditida</taxon>
        <taxon>Rhabditina</taxon>
        <taxon>Rhabditomorpha</taxon>
        <taxon>Rhabditoidea</taxon>
        <taxon>Rhabditidae</taxon>
        <taxon>Peloderinae</taxon>
        <taxon>Caenorhabditis</taxon>
    </lineage>
</organism>
<feature type="region of interest" description="Disordered" evidence="1">
    <location>
        <begin position="368"/>
        <end position="419"/>
    </location>
</feature>
<dbReference type="WBParaSite" id="Csp11.Scaffold630.g19603.t2">
    <property type="protein sequence ID" value="Csp11.Scaffold630.g19603.t2"/>
    <property type="gene ID" value="Csp11.Scaffold630.g19603"/>
</dbReference>
<feature type="compositionally biased region" description="Basic and acidic residues" evidence="1">
    <location>
        <begin position="506"/>
        <end position="530"/>
    </location>
</feature>
<protein>
    <submittedName>
        <fullName evidence="3">CW-type domain-containing protein</fullName>
    </submittedName>
</protein>
<keyword evidence="2" id="KW-1185">Reference proteome</keyword>
<feature type="compositionally biased region" description="Polar residues" evidence="1">
    <location>
        <begin position="159"/>
        <end position="204"/>
    </location>
</feature>
<dbReference type="AlphaFoldDB" id="A0A1I7UUY3"/>
<evidence type="ECO:0000256" key="1">
    <source>
        <dbReference type="SAM" id="MobiDB-lite"/>
    </source>
</evidence>
<proteinExistence type="predicted"/>
<feature type="compositionally biased region" description="Acidic residues" evidence="1">
    <location>
        <begin position="205"/>
        <end position="218"/>
    </location>
</feature>
<feature type="compositionally biased region" description="Basic residues" evidence="1">
    <location>
        <begin position="224"/>
        <end position="233"/>
    </location>
</feature>
<reference evidence="3" key="1">
    <citation type="submission" date="2016-11" db="UniProtKB">
        <authorList>
            <consortium name="WormBaseParasite"/>
        </authorList>
    </citation>
    <scope>IDENTIFICATION</scope>
</reference>
<feature type="compositionally biased region" description="Basic and acidic residues" evidence="1">
    <location>
        <begin position="368"/>
        <end position="389"/>
    </location>
</feature>
<evidence type="ECO:0000313" key="3">
    <source>
        <dbReference type="WBParaSite" id="Csp11.Scaffold630.g19603.t2"/>
    </source>
</evidence>
<sequence length="559" mass="64297">MMRPAPRSVPGTVSFSIIYFLKLVIYLSREKTKRRTNTIRVDLCCHRYSTKNPSITTMMEWRKCPRCKNNVLKPELLHTEPNGYTQFWWVCENSDVCNFPLDMPPLIYHVSQSPQQKIQKCIPLPNILNLPGRYHHLYPLTFGHSRPPSRCSSVVSSPTNCNETTIDSDGTLSEKSSGQNRLKADSVSSGIVNTPSTSAQSSEAPEQETDNIDDDIDEAATKSKSCRTIKRRRPHDPRRSWAALIEKVADSAIADSIITMEDGELFLRMKEFFDAQYFQRTPMCYKRSSPRVTYRLEDVENCLRTVTSDDWKSARKRMPHLSLDEQQQLKTSNATELLKSVGIDLKEKRRAVEEKVGKIMRGFSVENEAKRRKIEEDRKQVQKKKEESRQTSIHQSVSARLLNRKLKRDEEERSLASTPASLFDDIPQFDEFPQELPPIQLEHREPVHFHLGNPEENVERNAENDEEWGFNFDELYANIHAQNSEIQLDPHDSVEAILSQLDAPPSEHHELLDQPHEHSGDEDDSNRQRDDEDFTGFGDNDDFGLGSSNLDFVNDNFGF</sequence>
<feature type="region of interest" description="Disordered" evidence="1">
    <location>
        <begin position="153"/>
        <end position="233"/>
    </location>
</feature>
<feature type="region of interest" description="Disordered" evidence="1">
    <location>
        <begin position="506"/>
        <end position="550"/>
    </location>
</feature>
<feature type="compositionally biased region" description="Acidic residues" evidence="1">
    <location>
        <begin position="531"/>
        <end position="542"/>
    </location>
</feature>
<accession>A0A1I7UUY3</accession>
<evidence type="ECO:0000313" key="2">
    <source>
        <dbReference type="Proteomes" id="UP000095282"/>
    </source>
</evidence>